<dbReference type="InterPro" id="IPR011051">
    <property type="entry name" value="RmlC_Cupin_sf"/>
</dbReference>
<dbReference type="EMBL" id="DVHM01000101">
    <property type="protein sequence ID" value="HIR70899.1"/>
    <property type="molecule type" value="Genomic_DNA"/>
</dbReference>
<evidence type="ECO:0000256" key="3">
    <source>
        <dbReference type="ARBA" id="ARBA00023239"/>
    </source>
</evidence>
<name>A0A9D1E9J0_9FIRM</name>
<evidence type="ECO:0000256" key="1">
    <source>
        <dbReference type="ARBA" id="ARBA00011738"/>
    </source>
</evidence>
<gene>
    <name evidence="5" type="ORF">IAA55_06435</name>
</gene>
<proteinExistence type="predicted"/>
<comment type="subunit">
    <text evidence="1">Homodimer.</text>
</comment>
<dbReference type="InterPro" id="IPR007247">
    <property type="entry name" value="Ureidogly_lyase"/>
</dbReference>
<comment type="caution">
    <text evidence="5">The sequence shown here is derived from an EMBL/GenBank/DDBJ whole genome shotgun (WGS) entry which is preliminary data.</text>
</comment>
<sequence>MREIKVSELTLEEFKPFGSFARMINPTARGNGVGGMAFYADLEILELGDTHAAAFSTTRVTNQMKPVIVALERHSHCGEGILSLDGDMLVYFAPAGAEYPKALEELKAFRVPAGVMLTIRPGVWHCMPFTVDTEVINVLNVLPERTYANDCEMHLLEEKDRTAIVC</sequence>
<dbReference type="GO" id="GO:0004848">
    <property type="term" value="F:ureidoglycolate hydrolase activity"/>
    <property type="evidence" value="ECO:0007669"/>
    <property type="project" value="InterPro"/>
</dbReference>
<accession>A0A9D1E9J0</accession>
<dbReference type="InterPro" id="IPR024060">
    <property type="entry name" value="Ureidoglycolate_lyase_dom_sf"/>
</dbReference>
<keyword evidence="3 5" id="KW-0456">Lyase</keyword>
<reference evidence="5" key="2">
    <citation type="journal article" date="2021" name="PeerJ">
        <title>Extensive microbial diversity within the chicken gut microbiome revealed by metagenomics and culture.</title>
        <authorList>
            <person name="Gilroy R."/>
            <person name="Ravi A."/>
            <person name="Getino M."/>
            <person name="Pursley I."/>
            <person name="Horton D.L."/>
            <person name="Alikhan N.F."/>
            <person name="Baker D."/>
            <person name="Gharbi K."/>
            <person name="Hall N."/>
            <person name="Watson M."/>
            <person name="Adriaenssens E.M."/>
            <person name="Foster-Nyarko E."/>
            <person name="Jarju S."/>
            <person name="Secka A."/>
            <person name="Antonio M."/>
            <person name="Oren A."/>
            <person name="Chaudhuri R.R."/>
            <person name="La Ragione R."/>
            <person name="Hildebrand F."/>
            <person name="Pallen M.J."/>
        </authorList>
    </citation>
    <scope>NUCLEOTIDE SEQUENCE</scope>
    <source>
        <strain evidence="5">ChiSjej5B23-6657</strain>
    </source>
</reference>
<evidence type="ECO:0000313" key="6">
    <source>
        <dbReference type="Proteomes" id="UP000823912"/>
    </source>
</evidence>
<dbReference type="GO" id="GO:0050385">
    <property type="term" value="F:ureidoglycolate lyase activity"/>
    <property type="evidence" value="ECO:0007669"/>
    <property type="project" value="UniProtKB-EC"/>
</dbReference>
<comment type="catalytic activity">
    <reaction evidence="4">
        <text>(S)-ureidoglycolate = urea + glyoxylate</text>
        <dbReference type="Rhea" id="RHEA:11304"/>
        <dbReference type="ChEBI" id="CHEBI:16199"/>
        <dbReference type="ChEBI" id="CHEBI:36655"/>
        <dbReference type="ChEBI" id="CHEBI:57296"/>
        <dbReference type="EC" id="4.3.2.3"/>
    </reaction>
</comment>
<dbReference type="Pfam" id="PF04115">
    <property type="entry name" value="Ureidogly_lyase"/>
    <property type="match status" value="1"/>
</dbReference>
<dbReference type="GO" id="GO:0006144">
    <property type="term" value="P:purine nucleobase metabolic process"/>
    <property type="evidence" value="ECO:0007669"/>
    <property type="project" value="UniProtKB-KW"/>
</dbReference>
<dbReference type="Gene3D" id="2.60.120.480">
    <property type="entry name" value="Ureidoglycolate hydrolase"/>
    <property type="match status" value="1"/>
</dbReference>
<organism evidence="5 6">
    <name type="scientific">Candidatus Pullilachnospira gallistercoris</name>
    <dbReference type="NCBI Taxonomy" id="2840911"/>
    <lineage>
        <taxon>Bacteria</taxon>
        <taxon>Bacillati</taxon>
        <taxon>Bacillota</taxon>
        <taxon>Clostridia</taxon>
        <taxon>Lachnospirales</taxon>
        <taxon>Lachnospiraceae</taxon>
        <taxon>Lachnospiraceae incertae sedis</taxon>
        <taxon>Candidatus Pullilachnospira</taxon>
    </lineage>
</organism>
<evidence type="ECO:0000313" key="5">
    <source>
        <dbReference type="EMBL" id="HIR70899.1"/>
    </source>
</evidence>
<dbReference type="Proteomes" id="UP000823912">
    <property type="component" value="Unassembled WGS sequence"/>
</dbReference>
<evidence type="ECO:0000256" key="4">
    <source>
        <dbReference type="ARBA" id="ARBA00047684"/>
    </source>
</evidence>
<dbReference type="GO" id="GO:0000256">
    <property type="term" value="P:allantoin catabolic process"/>
    <property type="evidence" value="ECO:0007669"/>
    <property type="project" value="InterPro"/>
</dbReference>
<dbReference type="SUPFAM" id="SSF51182">
    <property type="entry name" value="RmlC-like cupins"/>
    <property type="match status" value="1"/>
</dbReference>
<reference evidence="5" key="1">
    <citation type="submission" date="2020-10" db="EMBL/GenBank/DDBJ databases">
        <authorList>
            <person name="Gilroy R."/>
        </authorList>
    </citation>
    <scope>NUCLEOTIDE SEQUENCE</scope>
    <source>
        <strain evidence="5">ChiSjej5B23-6657</strain>
    </source>
</reference>
<keyword evidence="2" id="KW-0659">Purine metabolism</keyword>
<evidence type="ECO:0000256" key="2">
    <source>
        <dbReference type="ARBA" id="ARBA00022631"/>
    </source>
</evidence>
<dbReference type="AlphaFoldDB" id="A0A9D1E9J0"/>
<protein>
    <submittedName>
        <fullName evidence="5">Ureidoglycolate lyase</fullName>
    </submittedName>
</protein>